<evidence type="ECO:0000313" key="4">
    <source>
        <dbReference type="Proteomes" id="UP000663088"/>
    </source>
</evidence>
<feature type="signal peptide" evidence="1">
    <location>
        <begin position="1"/>
        <end position="31"/>
    </location>
</feature>
<feature type="domain" description="Methyltransferase" evidence="2">
    <location>
        <begin position="74"/>
        <end position="200"/>
    </location>
</feature>
<dbReference type="GO" id="GO:0032259">
    <property type="term" value="P:methylation"/>
    <property type="evidence" value="ECO:0007669"/>
    <property type="project" value="UniProtKB-KW"/>
</dbReference>
<sequence length="242" mass="27718">MKISPFMKKVKVFFPRGVLCLCFSLFFRSHAANADSSSQSYRFKDPYLWSREFDSASRDKWQKPQAVLHALHLKPGEKIVDIGAGTGYFAVKFARAVGPEGEVIALDREPAMVAYLRKRAQKEGLNNLKVRHVPTNDPKLKKQSADLIFFCNSYHHIHNPGYLKKLANALKENGRICVIDIKVGSPRLFPSTAKFKKHLKLSAQSVVEDFTKAGFYLDKEFFFLPYQYFLEFKPIPIPSRQL</sequence>
<dbReference type="Proteomes" id="UP000663088">
    <property type="component" value="Chromosome"/>
</dbReference>
<keyword evidence="3" id="KW-0808">Transferase</keyword>
<keyword evidence="4" id="KW-1185">Reference proteome</keyword>
<dbReference type="Gene3D" id="3.40.50.150">
    <property type="entry name" value="Vaccinia Virus protein VP39"/>
    <property type="match status" value="1"/>
</dbReference>
<dbReference type="EMBL" id="CP065956">
    <property type="protein sequence ID" value="QSR87393.1"/>
    <property type="molecule type" value="Genomic_DNA"/>
</dbReference>
<dbReference type="RefSeq" id="WP_206847841.1">
    <property type="nucleotide sequence ID" value="NZ_CP065956.1"/>
</dbReference>
<dbReference type="InterPro" id="IPR029063">
    <property type="entry name" value="SAM-dependent_MTases_sf"/>
</dbReference>
<gene>
    <name evidence="3" type="ORF">EM20IM_03435</name>
</gene>
<dbReference type="GO" id="GO:0008168">
    <property type="term" value="F:methyltransferase activity"/>
    <property type="evidence" value="ECO:0007669"/>
    <property type="project" value="UniProtKB-KW"/>
</dbReference>
<evidence type="ECO:0000256" key="1">
    <source>
        <dbReference type="SAM" id="SignalP"/>
    </source>
</evidence>
<dbReference type="PANTHER" id="PTHR43861">
    <property type="entry name" value="TRANS-ACONITATE 2-METHYLTRANSFERASE-RELATED"/>
    <property type="match status" value="1"/>
</dbReference>
<feature type="chain" id="PRO_5045423444" evidence="1">
    <location>
        <begin position="32"/>
        <end position="242"/>
    </location>
</feature>
<dbReference type="CDD" id="cd02440">
    <property type="entry name" value="AdoMet_MTases"/>
    <property type="match status" value="1"/>
</dbReference>
<name>A0ABX7PXK5_9BACT</name>
<keyword evidence="1" id="KW-0732">Signal</keyword>
<organism evidence="3 4">
    <name type="scientific">Candidatus Methylacidiphilum infernorum</name>
    <dbReference type="NCBI Taxonomy" id="511746"/>
    <lineage>
        <taxon>Bacteria</taxon>
        <taxon>Pseudomonadati</taxon>
        <taxon>Verrucomicrobiota</taxon>
        <taxon>Methylacidiphilae</taxon>
        <taxon>Methylacidiphilales</taxon>
        <taxon>Methylacidiphilaceae</taxon>
        <taxon>Methylacidiphilum (ex Ratnadevi et al. 2023)</taxon>
    </lineage>
</organism>
<evidence type="ECO:0000313" key="3">
    <source>
        <dbReference type="EMBL" id="QSR87393.1"/>
    </source>
</evidence>
<dbReference type="PANTHER" id="PTHR43861:SF1">
    <property type="entry name" value="TRANS-ACONITATE 2-METHYLTRANSFERASE"/>
    <property type="match status" value="1"/>
</dbReference>
<dbReference type="InterPro" id="IPR025714">
    <property type="entry name" value="Methyltranfer_dom"/>
</dbReference>
<proteinExistence type="predicted"/>
<dbReference type="SUPFAM" id="SSF53335">
    <property type="entry name" value="S-adenosyl-L-methionine-dependent methyltransferases"/>
    <property type="match status" value="1"/>
</dbReference>
<dbReference type="Pfam" id="PF13847">
    <property type="entry name" value="Methyltransf_31"/>
    <property type="match status" value="1"/>
</dbReference>
<evidence type="ECO:0000259" key="2">
    <source>
        <dbReference type="Pfam" id="PF13847"/>
    </source>
</evidence>
<accession>A0ABX7PXK5</accession>
<protein>
    <submittedName>
        <fullName evidence="3">Methyltransferase domain-containing protein</fullName>
    </submittedName>
</protein>
<keyword evidence="3" id="KW-0489">Methyltransferase</keyword>
<reference evidence="3 4" key="1">
    <citation type="submission" date="2020-12" db="EMBL/GenBank/DDBJ databases">
        <authorList>
            <person name="Awala S.I."/>
            <person name="Gwak J.-H."/>
            <person name="Kim S.-J."/>
            <person name="Rhee S.-K."/>
        </authorList>
    </citation>
    <scope>NUCLEOTIDE SEQUENCE [LARGE SCALE GENOMIC DNA]</scope>
    <source>
        <strain evidence="3 4">IT5</strain>
    </source>
</reference>